<name>A0AAV9J6I6_9PEZI</name>
<protein>
    <recommendedName>
        <fullName evidence="5">RING-type domain-containing protein</fullName>
    </recommendedName>
</protein>
<evidence type="ECO:0000256" key="3">
    <source>
        <dbReference type="ARBA" id="ARBA00022833"/>
    </source>
</evidence>
<comment type="caution">
    <text evidence="6">The sequence shown here is derived from an EMBL/GenBank/DDBJ whole genome shotgun (WGS) entry which is preliminary data.</text>
</comment>
<keyword evidence="7" id="KW-1185">Reference proteome</keyword>
<dbReference type="Gene3D" id="3.30.40.10">
    <property type="entry name" value="Zinc/RING finger domain, C3HC4 (zinc finger)"/>
    <property type="match status" value="1"/>
</dbReference>
<dbReference type="EMBL" id="JAVFHQ010000070">
    <property type="protein sequence ID" value="KAK4540315.1"/>
    <property type="molecule type" value="Genomic_DNA"/>
</dbReference>
<accession>A0AAV9J6I6</accession>
<sequence>MSTTLPTREAFFETDFVITLDLSKTGIEKSCGICMETLSSPAKTPCGHIFDFECAKTWFDTNNTCPMCRTHLYQPSQVTPALPVHIEGMELGLSLDETAVIRSVGEFDSRMQGMEENDTFIVPPGSQVFINSGAMILEAAGAAIWLKPNVGDGDPERMCRPEWISIVQGVDRFLAEWHGRTLPAEYFLTLLTQVVWDELVWKVKRAGLPQYPAYTVGHWSFEWDLERFCDYLVFCGVDHLQSRAQ</sequence>
<organism evidence="6 7">
    <name type="scientific">Oleoguttula mirabilis</name>
    <dbReference type="NCBI Taxonomy" id="1507867"/>
    <lineage>
        <taxon>Eukaryota</taxon>
        <taxon>Fungi</taxon>
        <taxon>Dikarya</taxon>
        <taxon>Ascomycota</taxon>
        <taxon>Pezizomycotina</taxon>
        <taxon>Dothideomycetes</taxon>
        <taxon>Dothideomycetidae</taxon>
        <taxon>Mycosphaerellales</taxon>
        <taxon>Teratosphaeriaceae</taxon>
        <taxon>Oleoguttula</taxon>
    </lineage>
</organism>
<reference evidence="6 7" key="1">
    <citation type="submission" date="2021-11" db="EMBL/GenBank/DDBJ databases">
        <title>Black yeast isolated from Biological Soil Crust.</title>
        <authorList>
            <person name="Kurbessoian T."/>
        </authorList>
    </citation>
    <scope>NUCLEOTIDE SEQUENCE [LARGE SCALE GENOMIC DNA]</scope>
    <source>
        <strain evidence="6 7">CCFEE 5522</strain>
    </source>
</reference>
<dbReference type="SMART" id="SM00184">
    <property type="entry name" value="RING"/>
    <property type="match status" value="1"/>
</dbReference>
<gene>
    <name evidence="6" type="ORF">LTR36_009627</name>
</gene>
<dbReference type="Pfam" id="PF13639">
    <property type="entry name" value="zf-RING_2"/>
    <property type="match status" value="1"/>
</dbReference>
<evidence type="ECO:0000256" key="1">
    <source>
        <dbReference type="ARBA" id="ARBA00022723"/>
    </source>
</evidence>
<dbReference type="GO" id="GO:0043161">
    <property type="term" value="P:proteasome-mediated ubiquitin-dependent protein catabolic process"/>
    <property type="evidence" value="ECO:0007669"/>
    <property type="project" value="TreeGrafter"/>
</dbReference>
<dbReference type="InterPro" id="IPR013083">
    <property type="entry name" value="Znf_RING/FYVE/PHD"/>
</dbReference>
<dbReference type="PANTHER" id="PTHR22763">
    <property type="entry name" value="RING ZINC FINGER PROTEIN"/>
    <property type="match status" value="1"/>
</dbReference>
<evidence type="ECO:0000256" key="4">
    <source>
        <dbReference type="PROSITE-ProRule" id="PRU00175"/>
    </source>
</evidence>
<evidence type="ECO:0000313" key="7">
    <source>
        <dbReference type="Proteomes" id="UP001324427"/>
    </source>
</evidence>
<keyword evidence="1" id="KW-0479">Metal-binding</keyword>
<dbReference type="InterPro" id="IPR050731">
    <property type="entry name" value="HRD1_E3_ubiq-ligases"/>
</dbReference>
<dbReference type="AlphaFoldDB" id="A0AAV9J6I6"/>
<dbReference type="InterPro" id="IPR001841">
    <property type="entry name" value="Znf_RING"/>
</dbReference>
<dbReference type="Proteomes" id="UP001324427">
    <property type="component" value="Unassembled WGS sequence"/>
</dbReference>
<keyword evidence="2 4" id="KW-0863">Zinc-finger</keyword>
<feature type="domain" description="RING-type" evidence="5">
    <location>
        <begin position="31"/>
        <end position="69"/>
    </location>
</feature>
<dbReference type="SUPFAM" id="SSF57850">
    <property type="entry name" value="RING/U-box"/>
    <property type="match status" value="1"/>
</dbReference>
<evidence type="ECO:0000256" key="2">
    <source>
        <dbReference type="ARBA" id="ARBA00022771"/>
    </source>
</evidence>
<dbReference type="GO" id="GO:0012505">
    <property type="term" value="C:endomembrane system"/>
    <property type="evidence" value="ECO:0007669"/>
    <property type="project" value="TreeGrafter"/>
</dbReference>
<dbReference type="PROSITE" id="PS50089">
    <property type="entry name" value="ZF_RING_2"/>
    <property type="match status" value="1"/>
</dbReference>
<dbReference type="GO" id="GO:0008270">
    <property type="term" value="F:zinc ion binding"/>
    <property type="evidence" value="ECO:0007669"/>
    <property type="project" value="UniProtKB-KW"/>
</dbReference>
<proteinExistence type="predicted"/>
<dbReference type="GO" id="GO:0061630">
    <property type="term" value="F:ubiquitin protein ligase activity"/>
    <property type="evidence" value="ECO:0007669"/>
    <property type="project" value="TreeGrafter"/>
</dbReference>
<keyword evidence="3" id="KW-0862">Zinc</keyword>
<evidence type="ECO:0000313" key="6">
    <source>
        <dbReference type="EMBL" id="KAK4540315.1"/>
    </source>
</evidence>
<evidence type="ECO:0000259" key="5">
    <source>
        <dbReference type="PROSITE" id="PS50089"/>
    </source>
</evidence>